<evidence type="ECO:0000259" key="5">
    <source>
        <dbReference type="Pfam" id="PF13407"/>
    </source>
</evidence>
<protein>
    <submittedName>
        <fullName evidence="6">Ribose ABC transporter substrate-binding protein</fullName>
    </submittedName>
</protein>
<dbReference type="InterPro" id="IPR028082">
    <property type="entry name" value="Peripla_BP_I"/>
</dbReference>
<feature type="compositionally biased region" description="Low complexity" evidence="4">
    <location>
        <begin position="1"/>
        <end position="19"/>
    </location>
</feature>
<dbReference type="EMBL" id="CP033169">
    <property type="protein sequence ID" value="AYO32166.1"/>
    <property type="molecule type" value="Genomic_DNA"/>
</dbReference>
<dbReference type="PANTHER" id="PTHR46847">
    <property type="entry name" value="D-ALLOSE-BINDING PERIPLASMIC PROTEIN-RELATED"/>
    <property type="match status" value="1"/>
</dbReference>
<comment type="similarity">
    <text evidence="2">Belongs to the bacterial solute-binding protein 2 family.</text>
</comment>
<dbReference type="CDD" id="cd06308">
    <property type="entry name" value="PBP1_sensor_kinase-like"/>
    <property type="match status" value="1"/>
</dbReference>
<dbReference type="Pfam" id="PF13407">
    <property type="entry name" value="Peripla_BP_4"/>
    <property type="match status" value="1"/>
</dbReference>
<evidence type="ECO:0000256" key="1">
    <source>
        <dbReference type="ARBA" id="ARBA00004196"/>
    </source>
</evidence>
<evidence type="ECO:0000256" key="3">
    <source>
        <dbReference type="ARBA" id="ARBA00022729"/>
    </source>
</evidence>
<feature type="region of interest" description="Disordered" evidence="4">
    <location>
        <begin position="1"/>
        <end position="25"/>
    </location>
</feature>
<gene>
    <name evidence="6" type="ORF">D2962_02670</name>
</gene>
<evidence type="ECO:0000313" key="7">
    <source>
        <dbReference type="Proteomes" id="UP000280960"/>
    </source>
</evidence>
<feature type="domain" description="Periplasmic binding protein" evidence="5">
    <location>
        <begin position="30"/>
        <end position="285"/>
    </location>
</feature>
<dbReference type="AlphaFoldDB" id="A0A3G2R9Q0"/>
<dbReference type="PANTHER" id="PTHR46847:SF1">
    <property type="entry name" value="D-ALLOSE-BINDING PERIPLASMIC PROTEIN-RELATED"/>
    <property type="match status" value="1"/>
</dbReference>
<dbReference type="GO" id="GO:0030313">
    <property type="term" value="C:cell envelope"/>
    <property type="evidence" value="ECO:0007669"/>
    <property type="project" value="UniProtKB-SubCell"/>
</dbReference>
<evidence type="ECO:0000256" key="2">
    <source>
        <dbReference type="ARBA" id="ARBA00007639"/>
    </source>
</evidence>
<dbReference type="GO" id="GO:0030246">
    <property type="term" value="F:carbohydrate binding"/>
    <property type="evidence" value="ECO:0007669"/>
    <property type="project" value="UniProtKB-ARBA"/>
</dbReference>
<name>A0A3G2R9Q0_9FIRM</name>
<evidence type="ECO:0000313" key="6">
    <source>
        <dbReference type="EMBL" id="AYO32166.1"/>
    </source>
</evidence>
<accession>A0A3G2R9Q0</accession>
<comment type="subcellular location">
    <subcellularLocation>
        <location evidence="1">Cell envelope</location>
    </subcellularLocation>
</comment>
<dbReference type="Proteomes" id="UP000280960">
    <property type="component" value="Chromosome"/>
</dbReference>
<proteinExistence type="inferred from homology"/>
<dbReference type="SUPFAM" id="SSF53822">
    <property type="entry name" value="Periplasmic binding protein-like I"/>
    <property type="match status" value="1"/>
</dbReference>
<dbReference type="Gene3D" id="3.40.50.2300">
    <property type="match status" value="2"/>
</dbReference>
<sequence length="311" mass="34078">MVACSSGQQSAKQQNQSAQPKEQGQKKILIAFSQGTMNHPFRIAMVERNKEYAEKNYPDVEFIATDGQNTSSKQVADVEDLIAKKPNVLIVSPLTEAALTPPVQKAMDMGIPVVTLDRKVNTKVTCHIGAKNYPMGVKAAEFIAKALNGKGNIIEIQGTAGASATVERDKGFRDTIAKYPDMKIIADQYCDYVREPAMKFMEDMLQRFPKGQIQAIYSHNDAMAMAAIEAIKAAGRMDEIKVITGMDGENLAFDSIKKGELTATIIYPYCAPEGVQYAYKIAKGEKVPEEVVLEGDLVTKENVDKYIGKGI</sequence>
<dbReference type="KEGG" id="bacg:D2962_02670"/>
<keyword evidence="7" id="KW-1185">Reference proteome</keyword>
<organism evidence="6 7">
    <name type="scientific">Biomaibacter acetigenes</name>
    <dbReference type="NCBI Taxonomy" id="2316383"/>
    <lineage>
        <taxon>Bacteria</taxon>
        <taxon>Bacillati</taxon>
        <taxon>Bacillota</taxon>
        <taxon>Clostridia</taxon>
        <taxon>Thermosediminibacterales</taxon>
        <taxon>Tepidanaerobacteraceae</taxon>
        <taxon>Biomaibacter</taxon>
    </lineage>
</organism>
<reference evidence="6 7" key="1">
    <citation type="submission" date="2018-10" db="EMBL/GenBank/DDBJ databases">
        <authorList>
            <person name="Zhang X."/>
        </authorList>
    </citation>
    <scope>NUCLEOTIDE SEQUENCE [LARGE SCALE GENOMIC DNA]</scope>
    <source>
        <strain evidence="6 7">SK-G1</strain>
    </source>
</reference>
<keyword evidence="3" id="KW-0732">Signal</keyword>
<dbReference type="InterPro" id="IPR025997">
    <property type="entry name" value="SBP_2_dom"/>
</dbReference>
<evidence type="ECO:0000256" key="4">
    <source>
        <dbReference type="SAM" id="MobiDB-lite"/>
    </source>
</evidence>